<protein>
    <submittedName>
        <fullName evidence="2">Uncharacterized protein</fullName>
    </submittedName>
</protein>
<proteinExistence type="predicted"/>
<gene>
    <name evidence="2" type="ORF">CROQUDRAFT_243177</name>
</gene>
<accession>A0A9P6N953</accession>
<feature type="chain" id="PRO_5040412230" evidence="1">
    <location>
        <begin position="17"/>
        <end position="111"/>
    </location>
</feature>
<evidence type="ECO:0000256" key="1">
    <source>
        <dbReference type="SAM" id="SignalP"/>
    </source>
</evidence>
<dbReference type="EMBL" id="MU167355">
    <property type="protein sequence ID" value="KAG0142256.1"/>
    <property type="molecule type" value="Genomic_DNA"/>
</dbReference>
<sequence>MFLLLGLLTYTFLTRLRQIQKTRNLTDLTKSILASQPAREGLAVIHASWVNFIYFGHNHSSYISAQLHPGMKVNHGRLVHMLQTFTIFKDRWIGPDVGCEIGGFQVIRAIL</sequence>
<keyword evidence="1" id="KW-0732">Signal</keyword>
<reference evidence="2" key="1">
    <citation type="submission" date="2013-11" db="EMBL/GenBank/DDBJ databases">
        <title>Genome sequence of the fusiform rust pathogen reveals effectors for host alternation and coevolution with pine.</title>
        <authorList>
            <consortium name="DOE Joint Genome Institute"/>
            <person name="Smith K."/>
            <person name="Pendleton A."/>
            <person name="Kubisiak T."/>
            <person name="Anderson C."/>
            <person name="Salamov A."/>
            <person name="Aerts A."/>
            <person name="Riley R."/>
            <person name="Clum A."/>
            <person name="Lindquist E."/>
            <person name="Ence D."/>
            <person name="Campbell M."/>
            <person name="Kronenberg Z."/>
            <person name="Feau N."/>
            <person name="Dhillon B."/>
            <person name="Hamelin R."/>
            <person name="Burleigh J."/>
            <person name="Smith J."/>
            <person name="Yandell M."/>
            <person name="Nelson C."/>
            <person name="Grigoriev I."/>
            <person name="Davis J."/>
        </authorList>
    </citation>
    <scope>NUCLEOTIDE SEQUENCE</scope>
    <source>
        <strain evidence="2">G11</strain>
    </source>
</reference>
<keyword evidence="3" id="KW-1185">Reference proteome</keyword>
<organism evidence="2 3">
    <name type="scientific">Cronartium quercuum f. sp. fusiforme G11</name>
    <dbReference type="NCBI Taxonomy" id="708437"/>
    <lineage>
        <taxon>Eukaryota</taxon>
        <taxon>Fungi</taxon>
        <taxon>Dikarya</taxon>
        <taxon>Basidiomycota</taxon>
        <taxon>Pucciniomycotina</taxon>
        <taxon>Pucciniomycetes</taxon>
        <taxon>Pucciniales</taxon>
        <taxon>Coleosporiaceae</taxon>
        <taxon>Cronartium</taxon>
    </lineage>
</organism>
<dbReference type="Proteomes" id="UP000886653">
    <property type="component" value="Unassembled WGS sequence"/>
</dbReference>
<name>A0A9P6N953_9BASI</name>
<dbReference type="AlphaFoldDB" id="A0A9P6N953"/>
<feature type="signal peptide" evidence="1">
    <location>
        <begin position="1"/>
        <end position="16"/>
    </location>
</feature>
<evidence type="ECO:0000313" key="2">
    <source>
        <dbReference type="EMBL" id="KAG0142256.1"/>
    </source>
</evidence>
<evidence type="ECO:0000313" key="3">
    <source>
        <dbReference type="Proteomes" id="UP000886653"/>
    </source>
</evidence>
<comment type="caution">
    <text evidence="2">The sequence shown here is derived from an EMBL/GenBank/DDBJ whole genome shotgun (WGS) entry which is preliminary data.</text>
</comment>